<dbReference type="PROSITE" id="PS00198">
    <property type="entry name" value="4FE4S_FER_1"/>
    <property type="match status" value="5"/>
</dbReference>
<keyword evidence="1" id="KW-0004">4Fe-4S</keyword>
<dbReference type="KEGG" id="msw:MSSIT_3501"/>
<feature type="domain" description="4Fe-4S ferredoxin-type" evidence="6">
    <location>
        <begin position="172"/>
        <end position="201"/>
    </location>
</feature>
<dbReference type="EMBL" id="CP009506">
    <property type="protein sequence ID" value="AKB30220.1"/>
    <property type="molecule type" value="Genomic_DNA"/>
</dbReference>
<evidence type="ECO:0000313" key="7">
    <source>
        <dbReference type="EMBL" id="AKB30220.1"/>
    </source>
</evidence>
<dbReference type="GO" id="GO:0046872">
    <property type="term" value="F:metal ion binding"/>
    <property type="evidence" value="ECO:0007669"/>
    <property type="project" value="UniProtKB-KW"/>
</dbReference>
<dbReference type="Pfam" id="PF14697">
    <property type="entry name" value="Fer4_21"/>
    <property type="match status" value="1"/>
</dbReference>
<proteinExistence type="predicted"/>
<dbReference type="Gene3D" id="3.30.70.3270">
    <property type="match status" value="1"/>
</dbReference>
<dbReference type="InterPro" id="IPR043256">
    <property type="entry name" value="MvhB-like"/>
</dbReference>
<keyword evidence="5" id="KW-0411">Iron-sulfur</keyword>
<dbReference type="GO" id="GO:0016491">
    <property type="term" value="F:oxidoreductase activity"/>
    <property type="evidence" value="ECO:0007669"/>
    <property type="project" value="UniProtKB-ARBA"/>
</dbReference>
<dbReference type="Pfam" id="PF13183">
    <property type="entry name" value="Fer4_8"/>
    <property type="match status" value="1"/>
</dbReference>
<dbReference type="FunFam" id="3.30.70.20:FF:000035">
    <property type="entry name" value="Iron hydrogenase 1"/>
    <property type="match status" value="1"/>
</dbReference>
<dbReference type="Proteomes" id="UP000033111">
    <property type="component" value="Chromosome"/>
</dbReference>
<sequence length="346" mass="37635">MQDDMRLPVFAEKKDRQLIYKPERCIGCGTCVQACPKGILAVGAVGAVVRGLLDANFLEMKEREECIACGICARVCPTGALELRQEGKTLNDRSYLFEAMKPTTVNEKCVHCGLCEDICPQGCIEVTREISPDGKLKLVGKTDIDTDCCVHCGWCAAVCPVNAIVVEKPFEGRWTGSEDTCRTCHTCVEVCPANAIFNKKAKFGEKVEKISHRPDACIYCGACAVSCPVNAIDVRKTAILPDVEKKSVLEKKLLEVPVPEALLRTCLETDKYACLGCGNCVIVCPVNALYSRELASGYLNDMDEKALLEVKNGIISVVNQDVCGADGACAMICPVNAIWLVKREVK</sequence>
<keyword evidence="3" id="KW-0677">Repeat</keyword>
<dbReference type="PIRSF" id="PIRSF005658">
    <property type="entry name" value="FwdF"/>
    <property type="match status" value="1"/>
</dbReference>
<dbReference type="OrthoDB" id="23833at2157"/>
<evidence type="ECO:0000259" key="6">
    <source>
        <dbReference type="PROSITE" id="PS51379"/>
    </source>
</evidence>
<dbReference type="PANTHER" id="PTHR43193">
    <property type="match status" value="1"/>
</dbReference>
<feature type="domain" description="4Fe-4S ferredoxin-type" evidence="6">
    <location>
        <begin position="314"/>
        <end position="343"/>
    </location>
</feature>
<protein>
    <submittedName>
        <fullName evidence="7">Polyferredoxin protein MvhB</fullName>
    </submittedName>
</protein>
<evidence type="ECO:0000313" key="8">
    <source>
        <dbReference type="Proteomes" id="UP000033111"/>
    </source>
</evidence>
<keyword evidence="4" id="KW-0408">Iron</keyword>
<keyword evidence="2" id="KW-0479">Metal-binding</keyword>
<dbReference type="HOGENOM" id="CLU_050974_0_0_2"/>
<feature type="domain" description="4Fe-4S ferredoxin-type" evidence="6">
    <location>
        <begin position="56"/>
        <end position="86"/>
    </location>
</feature>
<dbReference type="CDD" id="cd10549">
    <property type="entry name" value="MtMvhB_like"/>
    <property type="match status" value="1"/>
</dbReference>
<dbReference type="InterPro" id="IPR017900">
    <property type="entry name" value="4Fe4S_Fe_S_CS"/>
</dbReference>
<keyword evidence="8" id="KW-1185">Reference proteome</keyword>
<accession>A0A0E3P8A7</accession>
<name>A0A0E3P8A7_9EURY</name>
<dbReference type="InterPro" id="IPR052977">
    <property type="entry name" value="Polyferredoxin-like_ET"/>
</dbReference>
<feature type="domain" description="4Fe-4S ferredoxin-type" evidence="6">
    <location>
        <begin position="265"/>
        <end position="294"/>
    </location>
</feature>
<dbReference type="Pfam" id="PF12838">
    <property type="entry name" value="Fer4_7"/>
    <property type="match status" value="1"/>
</dbReference>
<feature type="domain" description="4Fe-4S ferredoxin-type" evidence="6">
    <location>
        <begin position="100"/>
        <end position="129"/>
    </location>
</feature>
<dbReference type="PROSITE" id="PS51379">
    <property type="entry name" value="4FE4S_FER_2"/>
    <property type="match status" value="8"/>
</dbReference>
<organism evidence="7 8">
    <name type="scientific">Methanosarcina siciliae T4/M</name>
    <dbReference type="NCBI Taxonomy" id="1434120"/>
    <lineage>
        <taxon>Archaea</taxon>
        <taxon>Methanobacteriati</taxon>
        <taxon>Methanobacteriota</taxon>
        <taxon>Stenosarchaea group</taxon>
        <taxon>Methanomicrobia</taxon>
        <taxon>Methanosarcinales</taxon>
        <taxon>Methanosarcinaceae</taxon>
        <taxon>Methanosarcina</taxon>
    </lineage>
</organism>
<evidence type="ECO:0000256" key="2">
    <source>
        <dbReference type="ARBA" id="ARBA00022723"/>
    </source>
</evidence>
<dbReference type="Gene3D" id="3.30.70.20">
    <property type="match status" value="4"/>
</dbReference>
<reference evidence="7 8" key="1">
    <citation type="submission" date="2014-07" db="EMBL/GenBank/DDBJ databases">
        <title>Methanogenic archaea and the global carbon cycle.</title>
        <authorList>
            <person name="Henriksen J.R."/>
            <person name="Luke J."/>
            <person name="Reinhart S."/>
            <person name="Benedict M.N."/>
            <person name="Youngblut N.D."/>
            <person name="Metcalf M.E."/>
            <person name="Whitaker R.J."/>
            <person name="Metcalf W.W."/>
        </authorList>
    </citation>
    <scope>NUCLEOTIDE SEQUENCE [LARGE SCALE GENOMIC DNA]</scope>
    <source>
        <strain evidence="7 8">T4/M</strain>
    </source>
</reference>
<feature type="domain" description="4Fe-4S ferredoxin-type" evidence="6">
    <location>
        <begin position="208"/>
        <end position="237"/>
    </location>
</feature>
<feature type="domain" description="4Fe-4S ferredoxin-type" evidence="6">
    <location>
        <begin position="140"/>
        <end position="169"/>
    </location>
</feature>
<evidence type="ECO:0000256" key="5">
    <source>
        <dbReference type="ARBA" id="ARBA00023014"/>
    </source>
</evidence>
<dbReference type="InterPro" id="IPR017896">
    <property type="entry name" value="4Fe4S_Fe-S-bd"/>
</dbReference>
<evidence type="ECO:0000256" key="3">
    <source>
        <dbReference type="ARBA" id="ARBA00022737"/>
    </source>
</evidence>
<dbReference type="GO" id="GO:0051539">
    <property type="term" value="F:4 iron, 4 sulfur cluster binding"/>
    <property type="evidence" value="ECO:0007669"/>
    <property type="project" value="UniProtKB-KW"/>
</dbReference>
<dbReference type="AlphaFoldDB" id="A0A0E3P8A7"/>
<dbReference type="PANTHER" id="PTHR43193:SF2">
    <property type="entry name" value="POLYFERREDOXIN PROTEIN FWDF"/>
    <property type="match status" value="1"/>
</dbReference>
<feature type="domain" description="4Fe-4S ferredoxin-type" evidence="6">
    <location>
        <begin position="16"/>
        <end position="45"/>
    </location>
</feature>
<evidence type="ECO:0000256" key="4">
    <source>
        <dbReference type="ARBA" id="ARBA00023004"/>
    </source>
</evidence>
<dbReference type="PATRIC" id="fig|1434120.4.peg.4527"/>
<gene>
    <name evidence="7" type="ORF">MSSIT_3501</name>
</gene>
<dbReference type="SUPFAM" id="SSF54862">
    <property type="entry name" value="4Fe-4S ferredoxins"/>
    <property type="match status" value="3"/>
</dbReference>
<dbReference type="Pfam" id="PF00037">
    <property type="entry name" value="Fer4"/>
    <property type="match status" value="2"/>
</dbReference>
<evidence type="ECO:0000256" key="1">
    <source>
        <dbReference type="ARBA" id="ARBA00022485"/>
    </source>
</evidence>